<feature type="binding site" evidence="9 11">
    <location>
        <begin position="120"/>
        <end position="122"/>
    </location>
    <ligand>
        <name>substrate</name>
    </ligand>
</feature>
<sequence length="427" mass="47379">MPLNGHNIMELTVVGLNHRTAPVSLRERVAFHTDQLARALPALKEAGSYTEVAILSTCNRTEALVYGQHPNPELVVEWLSEFHDISIKELTQSTYSYEGKEAIFHIMRLACGLDSMVLGEPQIFGQFKNCFNQAKIHNTIGPNLHNLSQTANRIAKLVRTKTGIGENTVSIASTSVTLAKQLFTEISKCNALLIGAGETIELVAQHLRNAGLEKLVISNRTFANAQEIAQKYKAEALDLTAIPQALENSDIVISSTGSPLPVLGKGTVERALKQRRHKPILMVDLAVPRDIEPEVSSLQDVYLYSIDDLQDIIMGNIELRKQAANEAEDLIKHSLKEYFSKQTSAEALDTLRRFRKHHENFKQLELQKALANLARGDNPEAVVTKLANQLTNKIIHGPSLKIKESGSFQGTEVLNVIENIFLLKDEE</sequence>
<dbReference type="PANTHER" id="PTHR43013">
    <property type="entry name" value="GLUTAMYL-TRNA REDUCTASE"/>
    <property type="match status" value="1"/>
</dbReference>
<evidence type="ECO:0000256" key="10">
    <source>
        <dbReference type="PIRSR" id="PIRSR000445-1"/>
    </source>
</evidence>
<protein>
    <recommendedName>
        <fullName evidence="8 9">Glutamyl-tRNA reductase</fullName>
        <shortName evidence="9">GluTR</shortName>
        <ecNumber evidence="3 9">1.2.1.70</ecNumber>
    </recommendedName>
</protein>
<dbReference type="UniPathway" id="UPA00251">
    <property type="reaction ID" value="UER00316"/>
</dbReference>
<keyword evidence="6 9" id="KW-0627">Porphyrin biosynthesis</keyword>
<comment type="caution">
    <text evidence="18">The sequence shown here is derived from an EMBL/GenBank/DDBJ whole genome shotgun (WGS) entry which is preliminary data.</text>
</comment>
<dbReference type="Pfam" id="PF01488">
    <property type="entry name" value="Shikimate_DH"/>
    <property type="match status" value="1"/>
</dbReference>
<feature type="active site" description="Nucleophile" evidence="9 10">
    <location>
        <position position="58"/>
    </location>
</feature>
<dbReference type="Proteomes" id="UP000316199">
    <property type="component" value="Unassembled WGS sequence"/>
</dbReference>
<dbReference type="GO" id="GO:0050661">
    <property type="term" value="F:NADP binding"/>
    <property type="evidence" value="ECO:0007669"/>
    <property type="project" value="InterPro"/>
</dbReference>
<name>A0A520S230_9GAMM</name>
<dbReference type="PANTHER" id="PTHR43013:SF1">
    <property type="entry name" value="GLUTAMYL-TRNA REDUCTASE"/>
    <property type="match status" value="1"/>
</dbReference>
<dbReference type="InterPro" id="IPR036453">
    <property type="entry name" value="GluRdtase_dimer_dom_sf"/>
</dbReference>
<dbReference type="CDD" id="cd05213">
    <property type="entry name" value="NAD_bind_Glutamyl_tRNA_reduct"/>
    <property type="match status" value="1"/>
</dbReference>
<feature type="binding site" evidence="9 11">
    <location>
        <begin position="57"/>
        <end position="60"/>
    </location>
    <ligand>
        <name>substrate</name>
    </ligand>
</feature>
<dbReference type="InterPro" id="IPR015896">
    <property type="entry name" value="4pyrrol_synth_GluRdtase_dimer"/>
</dbReference>
<dbReference type="InterPro" id="IPR000343">
    <property type="entry name" value="4pyrrol_synth_GluRdtase"/>
</dbReference>
<keyword evidence="5 9" id="KW-0560">Oxidoreductase</keyword>
<dbReference type="GO" id="GO:0008883">
    <property type="term" value="F:glutamyl-tRNA reductase activity"/>
    <property type="evidence" value="ECO:0007669"/>
    <property type="project" value="UniProtKB-UniRule"/>
</dbReference>
<dbReference type="InterPro" id="IPR006151">
    <property type="entry name" value="Shikm_DH/Glu-tRNA_Rdtase"/>
</dbReference>
<dbReference type="InterPro" id="IPR015895">
    <property type="entry name" value="4pyrrol_synth_GluRdtase_N"/>
</dbReference>
<proteinExistence type="inferred from homology"/>
<evidence type="ECO:0000256" key="4">
    <source>
        <dbReference type="ARBA" id="ARBA00022857"/>
    </source>
</evidence>
<dbReference type="InterPro" id="IPR036291">
    <property type="entry name" value="NAD(P)-bd_dom_sf"/>
</dbReference>
<comment type="subunit">
    <text evidence="9">Homodimer.</text>
</comment>
<evidence type="ECO:0000313" key="18">
    <source>
        <dbReference type="EMBL" id="RZO76481.1"/>
    </source>
</evidence>
<feature type="site" description="Important for activity" evidence="9 13">
    <location>
        <position position="105"/>
    </location>
</feature>
<feature type="domain" description="Quinate/shikimate 5-dehydrogenase/glutamyl-tRNA reductase" evidence="16">
    <location>
        <begin position="178"/>
        <end position="312"/>
    </location>
</feature>
<gene>
    <name evidence="9" type="primary">hemA</name>
    <name evidence="18" type="ORF">EVA68_04170</name>
</gene>
<evidence type="ECO:0000259" key="17">
    <source>
        <dbReference type="Pfam" id="PF05201"/>
    </source>
</evidence>
<dbReference type="SUPFAM" id="SSF51735">
    <property type="entry name" value="NAD(P)-binding Rossmann-fold domains"/>
    <property type="match status" value="1"/>
</dbReference>
<dbReference type="GO" id="GO:0019353">
    <property type="term" value="P:protoporphyrinogen IX biosynthetic process from glutamate"/>
    <property type="evidence" value="ECO:0007669"/>
    <property type="project" value="TreeGrafter"/>
</dbReference>
<evidence type="ECO:0000256" key="6">
    <source>
        <dbReference type="ARBA" id="ARBA00023244"/>
    </source>
</evidence>
<comment type="pathway">
    <text evidence="1 9 14">Porphyrin-containing compound metabolism; protoporphyrin-IX biosynthesis; 5-aminolevulinate from L-glutamyl-tRNA(Glu): step 1/2.</text>
</comment>
<evidence type="ECO:0000256" key="9">
    <source>
        <dbReference type="HAMAP-Rule" id="MF_00087"/>
    </source>
</evidence>
<evidence type="ECO:0000313" key="19">
    <source>
        <dbReference type="Proteomes" id="UP000316199"/>
    </source>
</evidence>
<accession>A0A520S230</accession>
<feature type="binding site" evidence="9 11">
    <location>
        <position position="115"/>
    </location>
    <ligand>
        <name>substrate</name>
    </ligand>
</feature>
<feature type="binding site" evidence="9 12">
    <location>
        <begin position="195"/>
        <end position="200"/>
    </location>
    <ligand>
        <name>NADP(+)</name>
        <dbReference type="ChEBI" id="CHEBI:58349"/>
    </ligand>
</feature>
<dbReference type="EMBL" id="SHAG01000011">
    <property type="protein sequence ID" value="RZO76481.1"/>
    <property type="molecule type" value="Genomic_DNA"/>
</dbReference>
<organism evidence="18 19">
    <name type="scientific">OM182 bacterium</name>
    <dbReference type="NCBI Taxonomy" id="2510334"/>
    <lineage>
        <taxon>Bacteria</taxon>
        <taxon>Pseudomonadati</taxon>
        <taxon>Pseudomonadota</taxon>
        <taxon>Gammaproteobacteria</taxon>
        <taxon>OMG group</taxon>
        <taxon>OM182 clade</taxon>
    </lineage>
</organism>
<evidence type="ECO:0000256" key="1">
    <source>
        <dbReference type="ARBA" id="ARBA00005059"/>
    </source>
</evidence>
<evidence type="ECO:0000259" key="15">
    <source>
        <dbReference type="Pfam" id="PF00745"/>
    </source>
</evidence>
<comment type="catalytic activity">
    <reaction evidence="7 9 14">
        <text>(S)-4-amino-5-oxopentanoate + tRNA(Glu) + NADP(+) = L-glutamyl-tRNA(Glu) + NADPH + H(+)</text>
        <dbReference type="Rhea" id="RHEA:12344"/>
        <dbReference type="Rhea" id="RHEA-COMP:9663"/>
        <dbReference type="Rhea" id="RHEA-COMP:9680"/>
        <dbReference type="ChEBI" id="CHEBI:15378"/>
        <dbReference type="ChEBI" id="CHEBI:57501"/>
        <dbReference type="ChEBI" id="CHEBI:57783"/>
        <dbReference type="ChEBI" id="CHEBI:58349"/>
        <dbReference type="ChEBI" id="CHEBI:78442"/>
        <dbReference type="ChEBI" id="CHEBI:78520"/>
        <dbReference type="EC" id="1.2.1.70"/>
    </reaction>
</comment>
<dbReference type="AlphaFoldDB" id="A0A520S230"/>
<evidence type="ECO:0000256" key="8">
    <source>
        <dbReference type="ARBA" id="ARBA00068659"/>
    </source>
</evidence>
<dbReference type="Gene3D" id="3.40.50.720">
    <property type="entry name" value="NAD(P)-binding Rossmann-like Domain"/>
    <property type="match status" value="1"/>
</dbReference>
<evidence type="ECO:0000256" key="3">
    <source>
        <dbReference type="ARBA" id="ARBA00012970"/>
    </source>
</evidence>
<comment type="function">
    <text evidence="9">Catalyzes the NADPH-dependent reduction of glutamyl-tRNA(Glu) to glutamate 1-semialdehyde (GSA).</text>
</comment>
<dbReference type="PIRSF" id="PIRSF000445">
    <property type="entry name" value="4pyrrol_synth_GluRdtase"/>
    <property type="match status" value="1"/>
</dbReference>
<evidence type="ECO:0000259" key="16">
    <source>
        <dbReference type="Pfam" id="PF01488"/>
    </source>
</evidence>
<evidence type="ECO:0000256" key="13">
    <source>
        <dbReference type="PIRSR" id="PIRSR000445-4"/>
    </source>
</evidence>
<dbReference type="HAMAP" id="MF_00087">
    <property type="entry name" value="Glu_tRNA_reductase"/>
    <property type="match status" value="1"/>
</dbReference>
<comment type="similarity">
    <text evidence="2 9 14">Belongs to the glutamyl-tRNA reductase family.</text>
</comment>
<evidence type="ECO:0000256" key="7">
    <source>
        <dbReference type="ARBA" id="ARBA00047464"/>
    </source>
</evidence>
<evidence type="ECO:0000256" key="12">
    <source>
        <dbReference type="PIRSR" id="PIRSR000445-3"/>
    </source>
</evidence>
<feature type="domain" description="Tetrapyrrole biosynthesis glutamyl-tRNA reductase dimerisation" evidence="15">
    <location>
        <begin position="326"/>
        <end position="423"/>
    </location>
</feature>
<dbReference type="FunFam" id="3.30.460.30:FF:000001">
    <property type="entry name" value="Glutamyl-tRNA reductase"/>
    <property type="match status" value="1"/>
</dbReference>
<dbReference type="EC" id="1.2.1.70" evidence="3 9"/>
<evidence type="ECO:0000256" key="11">
    <source>
        <dbReference type="PIRSR" id="PIRSR000445-2"/>
    </source>
</evidence>
<evidence type="ECO:0000256" key="5">
    <source>
        <dbReference type="ARBA" id="ARBA00023002"/>
    </source>
</evidence>
<dbReference type="Gene3D" id="3.30.460.30">
    <property type="entry name" value="Glutamyl-tRNA reductase, N-terminal domain"/>
    <property type="match status" value="1"/>
</dbReference>
<evidence type="ECO:0000256" key="14">
    <source>
        <dbReference type="RuleBase" id="RU000584"/>
    </source>
</evidence>
<feature type="domain" description="Glutamyl-tRNA reductase N-terminal" evidence="17">
    <location>
        <begin position="14"/>
        <end position="162"/>
    </location>
</feature>
<reference evidence="18 19" key="1">
    <citation type="submission" date="2019-02" db="EMBL/GenBank/DDBJ databases">
        <title>Prokaryotic population dynamics and viral predation in marine succession experiment using metagenomics: the confinement effect.</title>
        <authorList>
            <person name="Haro-Moreno J.M."/>
            <person name="Rodriguez-Valera F."/>
            <person name="Lopez-Perez M."/>
        </authorList>
    </citation>
    <scope>NUCLEOTIDE SEQUENCE [LARGE SCALE GENOMIC DNA]</scope>
    <source>
        <strain evidence="18">MED-G157</strain>
    </source>
</reference>
<keyword evidence="4 9" id="KW-0521">NADP</keyword>
<dbReference type="Pfam" id="PF05201">
    <property type="entry name" value="GlutR_N"/>
    <property type="match status" value="1"/>
</dbReference>
<comment type="domain">
    <text evidence="9">Possesses an unusual extended V-shaped dimeric structure with each monomer consisting of three distinct domains arranged along a curved 'spinal' alpha-helix. The N-terminal catalytic domain specifically recognizes the glutamate moiety of the substrate. The second domain is the NADPH-binding domain, and the third C-terminal domain is responsible for dimerization.</text>
</comment>
<dbReference type="SUPFAM" id="SSF69075">
    <property type="entry name" value="Glutamyl tRNA-reductase dimerization domain"/>
    <property type="match status" value="1"/>
</dbReference>
<dbReference type="NCBIfam" id="TIGR01035">
    <property type="entry name" value="hemA"/>
    <property type="match status" value="1"/>
</dbReference>
<dbReference type="FunFam" id="3.40.50.720:FF:000031">
    <property type="entry name" value="Glutamyl-tRNA reductase"/>
    <property type="match status" value="1"/>
</dbReference>
<evidence type="ECO:0000256" key="2">
    <source>
        <dbReference type="ARBA" id="ARBA00005916"/>
    </source>
</evidence>
<dbReference type="InterPro" id="IPR036343">
    <property type="entry name" value="GluRdtase_N_sf"/>
</dbReference>
<dbReference type="Pfam" id="PF00745">
    <property type="entry name" value="GlutR_dimer"/>
    <property type="match status" value="1"/>
</dbReference>
<dbReference type="SUPFAM" id="SSF69742">
    <property type="entry name" value="Glutamyl tRNA-reductase catalytic, N-terminal domain"/>
    <property type="match status" value="1"/>
</dbReference>
<feature type="binding site" evidence="9 11">
    <location>
        <position position="126"/>
    </location>
    <ligand>
        <name>substrate</name>
    </ligand>
</feature>
<comment type="miscellaneous">
    <text evidence="9">During catalysis, the active site Cys acts as a nucleophile attacking the alpha-carbonyl group of tRNA-bound glutamate with the formation of a thioester intermediate between enzyme and glutamate, and the concomitant release of tRNA(Glu). The thioester intermediate is finally reduced by direct hydride transfer from NADPH, to form the product GSA.</text>
</comment>